<dbReference type="PATRIC" id="fig|999415.3.peg.1449"/>
<dbReference type="CDD" id="cd04484">
    <property type="entry name" value="polC_OBF"/>
    <property type="match status" value="1"/>
</dbReference>
<dbReference type="STRING" id="999415.HMPREF9943_01423"/>
<evidence type="ECO:0000256" key="3">
    <source>
        <dbReference type="ARBA" id="ARBA00022679"/>
    </source>
</evidence>
<keyword evidence="15" id="KW-1185">Reference proteome</keyword>
<organism evidence="14 15">
    <name type="scientific">Eggerthia catenaformis OT 569 = DSM 20559</name>
    <dbReference type="NCBI Taxonomy" id="999415"/>
    <lineage>
        <taxon>Bacteria</taxon>
        <taxon>Bacillati</taxon>
        <taxon>Bacillota</taxon>
        <taxon>Erysipelotrichia</taxon>
        <taxon>Erysipelotrichales</taxon>
        <taxon>Coprobacillaceae</taxon>
        <taxon>Eggerthia</taxon>
    </lineage>
</organism>
<dbReference type="GO" id="GO:0008408">
    <property type="term" value="F:3'-5' exonuclease activity"/>
    <property type="evidence" value="ECO:0007669"/>
    <property type="project" value="UniProtKB-UniRule"/>
</dbReference>
<sequence>MNYLEILLKQLHLQDDACFDQAYLRKVKVRKDGHYTFIIDTETLLPLDNVLKLIDSKEQFPYPCEFIFEAKEDIKQNTILEYTFYIINELGKKYPELKNISSSSYSYQDGLLTIKAVSDLQKTQIEELQSAIIHYFHRFGINIGLLITVDNQNENYNALVEEMTQDNLVLVEKDKLEKAKPSAHNTPINNYRSYKKDYQPIRLNEIDSTMRDVMIEGYCFRSETVTTRKGKDIQTLYITDYTDSIMVKRFEDKNRNTKDEMGKAAKGGVWMIIKGTLEFDTFAKEQIIIAREVNIEETPPAKAPESRRDHAKEKRIELSIHTNMSTLDGIGNVNDYIQTALRFGHEALAITDRGNVQAFPDAALSAKGKDIKLIYGAELNMIDIDFKSVFNEKSIPFDDMTYVSFDLETTGLSQIEDYITEFGAVKIRNGMVIDRFQSFVKSPKPITHRITELTSITNEMIKNAPVIENLMPRILEFFGDNLLVAHNGRFDIGMLNMALSRMGQSSISNTWVDSLPLARHLIPMMRSYRLGAVCGFYKIAYNGEEAHRADYDAEVLGMAFDAMIDDMKKRSLKNINELNSLPLEDAYKHAFPYTIDILAKNQKGLKNLYKIISLASTVYFSRNARIPQDELIKYHEGLLFGTSGINSRVFEIAATRNEEELREELRFYDYVEIQPLIDAQCYVERGRFESLKEVEKIYSRIIDCAKKENKIIVATGDVHFIHPTDKIYRDAFISNPKLQIEGRPHPLCVRTNPHALTPDCYYRTTEEMLECFPYLSKKDTYQYVVTNTHKIAESIDKNVEVVKSGLYPPFIENVNEKFRDLCNKTAHETYGDVLPEEVKTRLDFEVDNIIKHSFAVIYYISAMLVHESNNDGYLVGSRGSVGSSFAATMSGISEVNPLPPHYHCPNCRYSEFTNSVANGFDLPDKKCPVCGTYMKGDGHNIPFETFLGFNGDKVPDIDLNFSGEYQPKAHEFVRKMFGSDHAFRAGTIATVAEKTAYGYAKAYAERMEIDSTIRGAELQRIADGCQGVKRTTGQHPAGIIVIPDGMEVFDFTPYQYPADDVNASWRTTHFDFHKIHDNVLKFDILGHVDPTVTRRLQDLTGVDPMTIPTNDPYVMSLFRTSDALGADLSYMNCKSGAIGLPEFGTRFVRSMLEATQPKSFSDLVIISGLSHGTDVYLGNAETLIKTGTCTLSNVIGCRDDIMVYLIEKGLPNKDAFDIMETTRKGKAAKVFPEKGYVELMKKHNVPQWYIDSCLKIKYMFPKAHAAAYVYSALRIAWWKVYYPREYYTVYFTTRCDAYEIETLIQGKQATLARYEEILKLKSDNNASNKDETLITVFEVAMEMFDRGYRFANISLEKSDGHQFRLDPDDYRSIIPPFTSIEGLGDSVGDSIVSARREHEFTSIEDVKGRTRLSNTHLDILKAMGVFDHLSESNQLSIFDL</sequence>
<keyword evidence="7 11" id="KW-0378">Hydrolase</keyword>
<keyword evidence="9 11" id="KW-0239">DNA-directed DNA polymerase</keyword>
<keyword evidence="6 11" id="KW-0540">Nuclease</keyword>
<proteinExistence type="inferred from homology"/>
<evidence type="ECO:0000259" key="12">
    <source>
        <dbReference type="SMART" id="SM00479"/>
    </source>
</evidence>
<dbReference type="InterPro" id="IPR029460">
    <property type="entry name" value="DNAPol_HHH"/>
</dbReference>
<comment type="function">
    <text evidence="1 11">Required for replicative DNA synthesis. This DNA polymerase also exhibits 3' to 5' exonuclease activity.</text>
</comment>
<dbReference type="GO" id="GO:0003887">
    <property type="term" value="F:DNA-directed DNA polymerase activity"/>
    <property type="evidence" value="ECO:0007669"/>
    <property type="project" value="UniProtKB-UniRule"/>
</dbReference>
<dbReference type="Gene3D" id="2.40.50.140">
    <property type="entry name" value="Nucleic acid-binding proteins"/>
    <property type="match status" value="1"/>
</dbReference>
<evidence type="ECO:0000256" key="7">
    <source>
        <dbReference type="ARBA" id="ARBA00022801"/>
    </source>
</evidence>
<keyword evidence="2 11" id="KW-0963">Cytoplasm</keyword>
<dbReference type="InterPro" id="IPR004013">
    <property type="entry name" value="PHP_dom"/>
</dbReference>
<dbReference type="Gene3D" id="3.20.20.140">
    <property type="entry name" value="Metal-dependent hydrolases"/>
    <property type="match status" value="2"/>
</dbReference>
<dbReference type="NCBIfam" id="NF001688">
    <property type="entry name" value="PRK00448.1"/>
    <property type="match status" value="1"/>
</dbReference>
<dbReference type="InterPro" id="IPR003141">
    <property type="entry name" value="Pol/His_phosphatase_N"/>
</dbReference>
<dbReference type="SMART" id="SM00481">
    <property type="entry name" value="POLIIIAc"/>
    <property type="match status" value="1"/>
</dbReference>
<dbReference type="Pfam" id="PF02811">
    <property type="entry name" value="PHP"/>
    <property type="match status" value="1"/>
</dbReference>
<evidence type="ECO:0000313" key="15">
    <source>
        <dbReference type="Proteomes" id="UP000011758"/>
    </source>
</evidence>
<dbReference type="Gene3D" id="3.30.420.10">
    <property type="entry name" value="Ribonuclease H-like superfamily/Ribonuclease H"/>
    <property type="match status" value="1"/>
</dbReference>
<dbReference type="FunFam" id="3.30.420.10:FF:000045">
    <property type="entry name" value="3'-5' exonuclease DinG"/>
    <property type="match status" value="1"/>
</dbReference>
<keyword evidence="3 11" id="KW-0808">Transferase</keyword>
<evidence type="ECO:0000256" key="1">
    <source>
        <dbReference type="ARBA" id="ARBA00003452"/>
    </source>
</evidence>
<comment type="catalytic activity">
    <reaction evidence="10 11">
        <text>DNA(n) + a 2'-deoxyribonucleoside 5'-triphosphate = DNA(n+1) + diphosphate</text>
        <dbReference type="Rhea" id="RHEA:22508"/>
        <dbReference type="Rhea" id="RHEA-COMP:17339"/>
        <dbReference type="Rhea" id="RHEA-COMP:17340"/>
        <dbReference type="ChEBI" id="CHEBI:33019"/>
        <dbReference type="ChEBI" id="CHEBI:61560"/>
        <dbReference type="ChEBI" id="CHEBI:173112"/>
        <dbReference type="EC" id="2.7.7.7"/>
    </reaction>
</comment>
<dbReference type="Pfam" id="PF17657">
    <property type="entry name" value="DNA_pol3_finger"/>
    <property type="match status" value="1"/>
</dbReference>
<dbReference type="EC" id="2.7.7.7" evidence="11"/>
<evidence type="ECO:0000256" key="11">
    <source>
        <dbReference type="HAMAP-Rule" id="MF_00356"/>
    </source>
</evidence>
<reference evidence="14 15" key="1">
    <citation type="submission" date="2013-02" db="EMBL/GenBank/DDBJ databases">
        <title>The Genome Sequence of Lactobacillus catenaformis F0143.</title>
        <authorList>
            <consortium name="The Broad Institute Genome Sequencing Platform"/>
            <person name="Earl A."/>
            <person name="Ward D."/>
            <person name="Feldgarden M."/>
            <person name="Gevers D."/>
            <person name="Izard J."/>
            <person name="Blanton J.M."/>
            <person name="Mathney J."/>
            <person name="Dewhirst F.E."/>
            <person name="Young S.K."/>
            <person name="Zeng Q."/>
            <person name="Gargeya S."/>
            <person name="Fitzgerald M."/>
            <person name="Haas B."/>
            <person name="Abouelleil A."/>
            <person name="Alvarado L."/>
            <person name="Arachchi H.M."/>
            <person name="Berlin A."/>
            <person name="Chapman S.B."/>
            <person name="Gearin G."/>
            <person name="Goldberg J."/>
            <person name="Griggs A."/>
            <person name="Gujja S."/>
            <person name="Hansen M."/>
            <person name="Heiman D."/>
            <person name="Howarth C."/>
            <person name="Larimer J."/>
            <person name="Lui A."/>
            <person name="MacDonald P.J.P."/>
            <person name="McCowen C."/>
            <person name="Montmayeur A."/>
            <person name="Murphy C."/>
            <person name="Neiman D."/>
            <person name="Pearson M."/>
            <person name="Priest M."/>
            <person name="Roberts A."/>
            <person name="Saif S."/>
            <person name="Shea T."/>
            <person name="Sisk P."/>
            <person name="Stolte C."/>
            <person name="Sykes S."/>
            <person name="Wortman J."/>
            <person name="Nusbaum C."/>
            <person name="Birren B."/>
        </authorList>
    </citation>
    <scope>NUCLEOTIDE SEQUENCE [LARGE SCALE GENOMIC DNA]</scope>
    <source>
        <strain evidence="14 15">OT 569</strain>
    </source>
</reference>
<dbReference type="Gene3D" id="1.10.150.700">
    <property type="entry name" value="PolC, middle finger domain"/>
    <property type="match status" value="1"/>
</dbReference>
<dbReference type="InterPro" id="IPR036397">
    <property type="entry name" value="RNaseH_sf"/>
</dbReference>
<dbReference type="GO" id="GO:0006261">
    <property type="term" value="P:DNA-templated DNA replication"/>
    <property type="evidence" value="ECO:0007669"/>
    <property type="project" value="UniProtKB-UniRule"/>
</dbReference>
<protein>
    <recommendedName>
        <fullName evidence="11">DNA polymerase III PolC-type</fullName>
        <shortName evidence="11">PolIII</shortName>
        <ecNumber evidence="11">2.7.7.7</ecNumber>
    </recommendedName>
</protein>
<dbReference type="InterPro" id="IPR006054">
    <property type="entry name" value="DnaQ"/>
</dbReference>
<dbReference type="CDD" id="cd07435">
    <property type="entry name" value="PHP_PolIIIA_POLC"/>
    <property type="match status" value="1"/>
</dbReference>
<dbReference type="eggNOG" id="COG2176">
    <property type="taxonomic scope" value="Bacteria"/>
</dbReference>
<dbReference type="PANTHER" id="PTHR32294">
    <property type="entry name" value="DNA POLYMERASE III SUBUNIT ALPHA"/>
    <property type="match status" value="1"/>
</dbReference>
<feature type="domain" description="Polymerase/histidinol phosphatase N-terminal" evidence="13">
    <location>
        <begin position="316"/>
        <end position="383"/>
    </location>
</feature>
<dbReference type="Pfam" id="PF14579">
    <property type="entry name" value="HHH_6"/>
    <property type="match status" value="1"/>
</dbReference>
<dbReference type="Pfam" id="PF00929">
    <property type="entry name" value="RNase_T"/>
    <property type="match status" value="1"/>
</dbReference>
<dbReference type="GO" id="GO:0005737">
    <property type="term" value="C:cytoplasm"/>
    <property type="evidence" value="ECO:0007669"/>
    <property type="project" value="UniProtKB-SubCell"/>
</dbReference>
<keyword evidence="8 11" id="KW-0269">Exonuclease</keyword>
<evidence type="ECO:0000256" key="4">
    <source>
        <dbReference type="ARBA" id="ARBA00022695"/>
    </source>
</evidence>
<evidence type="ECO:0000256" key="9">
    <source>
        <dbReference type="ARBA" id="ARBA00022932"/>
    </source>
</evidence>
<name>M2P7L1_9FIRM</name>
<dbReference type="CDD" id="cd06127">
    <property type="entry name" value="DEDDh"/>
    <property type="match status" value="1"/>
</dbReference>
<dbReference type="InterPro" id="IPR004805">
    <property type="entry name" value="DnaE2/DnaE/PolC"/>
</dbReference>
<dbReference type="InterPro" id="IPR040982">
    <property type="entry name" value="DNA_pol3_finger"/>
</dbReference>
<feature type="domain" description="Exonuclease" evidence="12">
    <location>
        <begin position="401"/>
        <end position="569"/>
    </location>
</feature>
<dbReference type="InterPro" id="IPR011708">
    <property type="entry name" value="DNA_pol3_alpha_NTPase_dom"/>
</dbReference>
<dbReference type="OrthoDB" id="9804290at2"/>
<dbReference type="Gene3D" id="6.10.140.1510">
    <property type="match status" value="1"/>
</dbReference>
<dbReference type="GO" id="GO:0003677">
    <property type="term" value="F:DNA binding"/>
    <property type="evidence" value="ECO:0007669"/>
    <property type="project" value="UniProtKB-UniRule"/>
</dbReference>
<keyword evidence="4 11" id="KW-0548">Nucleotidyltransferase</keyword>
<gene>
    <name evidence="11" type="primary">polC</name>
    <name evidence="14" type="ORF">HMPREF9943_01423</name>
</gene>
<evidence type="ECO:0000256" key="2">
    <source>
        <dbReference type="ARBA" id="ARBA00022490"/>
    </source>
</evidence>
<comment type="caution">
    <text evidence="14">The sequence shown here is derived from an EMBL/GenBank/DDBJ whole genome shotgun (WGS) entry which is preliminary data.</text>
</comment>
<evidence type="ECO:0000256" key="6">
    <source>
        <dbReference type="ARBA" id="ARBA00022722"/>
    </source>
</evidence>
<dbReference type="NCBIfam" id="TIGR01405">
    <property type="entry name" value="polC_Gram_pos"/>
    <property type="match status" value="1"/>
</dbReference>
<evidence type="ECO:0000313" key="14">
    <source>
        <dbReference type="EMBL" id="EMD16302.1"/>
    </source>
</evidence>
<comment type="similarity">
    <text evidence="11">Belongs to the DNA polymerase type-C family. PolC subfamily.</text>
</comment>
<dbReference type="InterPro" id="IPR012340">
    <property type="entry name" value="NA-bd_OB-fold"/>
</dbReference>
<dbReference type="HAMAP" id="MF_00356">
    <property type="entry name" value="DNApol_PolC"/>
    <property type="match status" value="1"/>
</dbReference>
<dbReference type="SUPFAM" id="SSF53098">
    <property type="entry name" value="Ribonuclease H-like"/>
    <property type="match status" value="1"/>
</dbReference>
<accession>M2P7L1</accession>
<comment type="subcellular location">
    <subcellularLocation>
        <location evidence="11">Cytoplasm</location>
    </subcellularLocation>
</comment>
<dbReference type="InterPro" id="IPR006308">
    <property type="entry name" value="Pol_III_a_PolC-type_gram_pos"/>
</dbReference>
<dbReference type="PANTHER" id="PTHR32294:SF5">
    <property type="entry name" value="DNA POLYMERASE III POLC-TYPE"/>
    <property type="match status" value="1"/>
</dbReference>
<dbReference type="NCBIfam" id="TIGR00573">
    <property type="entry name" value="dnaq"/>
    <property type="match status" value="1"/>
</dbReference>
<dbReference type="Proteomes" id="UP000011758">
    <property type="component" value="Unassembled WGS sequence"/>
</dbReference>
<evidence type="ECO:0000256" key="8">
    <source>
        <dbReference type="ARBA" id="ARBA00022839"/>
    </source>
</evidence>
<dbReference type="InterPro" id="IPR044923">
    <property type="entry name" value="PolC_middle_finger_sf"/>
</dbReference>
<evidence type="ECO:0000259" key="13">
    <source>
        <dbReference type="SMART" id="SM00481"/>
    </source>
</evidence>
<dbReference type="SMART" id="SM00479">
    <property type="entry name" value="EXOIII"/>
    <property type="match status" value="1"/>
</dbReference>
<dbReference type="RefSeq" id="WP_004803510.1">
    <property type="nucleotide sequence ID" value="NZ_KB446649.1"/>
</dbReference>
<dbReference type="InterPro" id="IPR013520">
    <property type="entry name" value="Ribonucl_H"/>
</dbReference>
<dbReference type="Gene3D" id="1.10.150.870">
    <property type="match status" value="1"/>
</dbReference>
<evidence type="ECO:0000256" key="5">
    <source>
        <dbReference type="ARBA" id="ARBA00022705"/>
    </source>
</evidence>
<dbReference type="EMBL" id="AGEJ01000022">
    <property type="protein sequence ID" value="EMD16302.1"/>
    <property type="molecule type" value="Genomic_DNA"/>
</dbReference>
<dbReference type="Pfam" id="PF07733">
    <property type="entry name" value="DNA_pol3_alpha"/>
    <property type="match status" value="1"/>
</dbReference>
<keyword evidence="5 11" id="KW-0235">DNA replication</keyword>
<dbReference type="Gene3D" id="3.30.1900.20">
    <property type="match status" value="2"/>
</dbReference>
<evidence type="ECO:0000256" key="10">
    <source>
        <dbReference type="ARBA" id="ARBA00049244"/>
    </source>
</evidence>
<dbReference type="InterPro" id="IPR012337">
    <property type="entry name" value="RNaseH-like_sf"/>
</dbReference>